<dbReference type="RefSeq" id="XP_007419732.1">
    <property type="nucleotide sequence ID" value="XM_007419670.1"/>
</dbReference>
<keyword evidence="2" id="KW-1185">Reference proteome</keyword>
<name>F4SEC8_MELLP</name>
<dbReference type="KEGG" id="mlr:MELLADRAFT_73759"/>
<organism evidence="2">
    <name type="scientific">Melampsora larici-populina (strain 98AG31 / pathotype 3-4-7)</name>
    <name type="common">Poplar leaf rust fungus</name>
    <dbReference type="NCBI Taxonomy" id="747676"/>
    <lineage>
        <taxon>Eukaryota</taxon>
        <taxon>Fungi</taxon>
        <taxon>Dikarya</taxon>
        <taxon>Basidiomycota</taxon>
        <taxon>Pucciniomycotina</taxon>
        <taxon>Pucciniomycetes</taxon>
        <taxon>Pucciniales</taxon>
        <taxon>Melampsoraceae</taxon>
        <taxon>Melampsora</taxon>
    </lineage>
</organism>
<reference evidence="2" key="1">
    <citation type="journal article" date="2011" name="Proc. Natl. Acad. Sci. U.S.A.">
        <title>Obligate biotrophy features unraveled by the genomic analysis of rust fungi.</title>
        <authorList>
            <person name="Duplessis S."/>
            <person name="Cuomo C.A."/>
            <person name="Lin Y.-C."/>
            <person name="Aerts A."/>
            <person name="Tisserant E."/>
            <person name="Veneault-Fourrey C."/>
            <person name="Joly D.L."/>
            <person name="Hacquard S."/>
            <person name="Amselem J."/>
            <person name="Cantarel B.L."/>
            <person name="Chiu R."/>
            <person name="Coutinho P.M."/>
            <person name="Feau N."/>
            <person name="Field M."/>
            <person name="Frey P."/>
            <person name="Gelhaye E."/>
            <person name="Goldberg J."/>
            <person name="Grabherr M.G."/>
            <person name="Kodira C.D."/>
            <person name="Kohler A."/>
            <person name="Kuees U."/>
            <person name="Lindquist E.A."/>
            <person name="Lucas S.M."/>
            <person name="Mago R."/>
            <person name="Mauceli E."/>
            <person name="Morin E."/>
            <person name="Murat C."/>
            <person name="Pangilinan J.L."/>
            <person name="Park R."/>
            <person name="Pearson M."/>
            <person name="Quesneville H."/>
            <person name="Rouhier N."/>
            <person name="Sakthikumar S."/>
            <person name="Salamov A.A."/>
            <person name="Schmutz J."/>
            <person name="Selles B."/>
            <person name="Shapiro H."/>
            <person name="Tanguay P."/>
            <person name="Tuskan G.A."/>
            <person name="Henrissat B."/>
            <person name="Van de Peer Y."/>
            <person name="Rouze P."/>
            <person name="Ellis J.G."/>
            <person name="Dodds P.N."/>
            <person name="Schein J.E."/>
            <person name="Zhong S."/>
            <person name="Hamelin R.C."/>
            <person name="Grigoriev I.V."/>
            <person name="Szabo L.J."/>
            <person name="Martin F."/>
        </authorList>
    </citation>
    <scope>NUCLEOTIDE SEQUENCE [LARGE SCALE GENOMIC DNA]</scope>
    <source>
        <strain evidence="2">98AG31 / pathotype 3-4-7</strain>
    </source>
</reference>
<protein>
    <submittedName>
        <fullName evidence="1">Uncharacterized protein</fullName>
    </submittedName>
</protein>
<gene>
    <name evidence="1" type="ORF">MELLADRAFT_73759</name>
</gene>
<evidence type="ECO:0000313" key="2">
    <source>
        <dbReference type="Proteomes" id="UP000001072"/>
    </source>
</evidence>
<dbReference type="AlphaFoldDB" id="F4SEC8"/>
<dbReference type="Proteomes" id="UP000001072">
    <property type="component" value="Unassembled WGS sequence"/>
</dbReference>
<accession>F4SEC8</accession>
<sequence length="108" mass="12405">MVANLLISVRKPLDDRKLHLEEVVVFPSRAGKNRHNTLNKYVDAAQNQFITLLWDQQDLSHPPTVDLNPNHCFRKVDGSDTTSPMIHLELPINRIPDLFDLIILSRLT</sequence>
<evidence type="ECO:0000313" key="1">
    <source>
        <dbReference type="EMBL" id="EGF96998.1"/>
    </source>
</evidence>
<dbReference type="EMBL" id="GL883409">
    <property type="protein sequence ID" value="EGF96998.1"/>
    <property type="molecule type" value="Genomic_DNA"/>
</dbReference>
<proteinExistence type="predicted"/>
<dbReference type="HOGENOM" id="CLU_2197539_0_0_1"/>
<dbReference type="InParanoid" id="F4SEC8"/>
<dbReference type="GeneID" id="18932485"/>
<dbReference type="VEuPathDB" id="FungiDB:MELLADRAFT_73759"/>